<dbReference type="EMBL" id="CZDF01000174">
    <property type="protein sequence ID" value="CUR35501.1"/>
    <property type="molecule type" value="Genomic_DNA"/>
</dbReference>
<accession>A0A1J1LSD6</accession>
<dbReference type="STRING" id="671072.PL9214670127"/>
<name>A0A1J1LSD6_9CYAN</name>
<protein>
    <recommendedName>
        <fullName evidence="3">Flagellar assembly protein H</fullName>
    </recommendedName>
</protein>
<sequence>MFDSICKFLAENFSEDLASWLLGSPVRLTELSPQELSLEPIRADSLILLQSDDLVLHTEFQTEPDAKIPFRMLDYRVRVYRRFPNKVMRQVVIYLDQTNSPLVQENSFRLENTFHQFEVIRLWEQPPERFLNVTGLLPFAVLSQTDDPTMILTQVAEVIEEITDQQVQSNLTAASAILAGLVLNQDTVKRILRSDVMRNSVIYQEILEEGKLEGKLQGKIEGKAEGKREALQEFALNLLRKGFNIEQIVELTGLSLEEIQSL</sequence>
<dbReference type="PANTHER" id="PTHR34613">
    <property type="entry name" value="SLL0800 PROTEIN"/>
    <property type="match status" value="1"/>
</dbReference>
<dbReference type="Proteomes" id="UP000184315">
    <property type="component" value="Unassembled WGS sequence"/>
</dbReference>
<evidence type="ECO:0000313" key="2">
    <source>
        <dbReference type="Proteomes" id="UP000184315"/>
    </source>
</evidence>
<reference evidence="2" key="1">
    <citation type="submission" date="2015-10" db="EMBL/GenBank/DDBJ databases">
        <authorList>
            <person name="Regsiter A."/>
            <person name="william w."/>
        </authorList>
    </citation>
    <scope>NUCLEOTIDE SEQUENCE [LARGE SCALE GENOMIC DNA]</scope>
</reference>
<dbReference type="OrthoDB" id="510169at2"/>
<gene>
    <name evidence="1" type="ORF">PL9214670127</name>
</gene>
<dbReference type="RefSeq" id="WP_072722463.1">
    <property type="nucleotide sequence ID" value="NZ_LN889815.1"/>
</dbReference>
<organism evidence="1 2">
    <name type="scientific">Planktothrix tepida PCC 9214</name>
    <dbReference type="NCBI Taxonomy" id="671072"/>
    <lineage>
        <taxon>Bacteria</taxon>
        <taxon>Bacillati</taxon>
        <taxon>Cyanobacteriota</taxon>
        <taxon>Cyanophyceae</taxon>
        <taxon>Oscillatoriophycideae</taxon>
        <taxon>Oscillatoriales</taxon>
        <taxon>Microcoleaceae</taxon>
        <taxon>Planktothrix</taxon>
    </lineage>
</organism>
<dbReference type="NCBIfam" id="TIGR01784">
    <property type="entry name" value="T_den_put_tspse"/>
    <property type="match status" value="1"/>
</dbReference>
<proteinExistence type="predicted"/>
<dbReference type="InterPro" id="IPR010106">
    <property type="entry name" value="RpnA"/>
</dbReference>
<keyword evidence="2" id="KW-1185">Reference proteome</keyword>
<dbReference type="PANTHER" id="PTHR34613:SF1">
    <property type="entry name" value="SLL6017 PROTEIN"/>
    <property type="match status" value="1"/>
</dbReference>
<evidence type="ECO:0000313" key="1">
    <source>
        <dbReference type="EMBL" id="CUR35501.1"/>
    </source>
</evidence>
<evidence type="ECO:0008006" key="3">
    <source>
        <dbReference type="Google" id="ProtNLM"/>
    </source>
</evidence>
<dbReference type="AlphaFoldDB" id="A0A1J1LSD6"/>